<dbReference type="RefSeq" id="WP_139606548.1">
    <property type="nucleotide sequence ID" value="NZ_VDCQ01000069.1"/>
</dbReference>
<gene>
    <name evidence="1" type="ORF">FE784_33175</name>
</gene>
<evidence type="ECO:0000313" key="2">
    <source>
        <dbReference type="Proteomes" id="UP000307943"/>
    </source>
</evidence>
<dbReference type="Proteomes" id="UP000307943">
    <property type="component" value="Unassembled WGS sequence"/>
</dbReference>
<dbReference type="EMBL" id="VDCQ01000069">
    <property type="protein sequence ID" value="TNJ61914.1"/>
    <property type="molecule type" value="Genomic_DNA"/>
</dbReference>
<accession>A0A5C4SYN6</accession>
<organism evidence="1 2">
    <name type="scientific">Paenibacillus hemerocallicola</name>
    <dbReference type="NCBI Taxonomy" id="1172614"/>
    <lineage>
        <taxon>Bacteria</taxon>
        <taxon>Bacillati</taxon>
        <taxon>Bacillota</taxon>
        <taxon>Bacilli</taxon>
        <taxon>Bacillales</taxon>
        <taxon>Paenibacillaceae</taxon>
        <taxon>Paenibacillus</taxon>
    </lineage>
</organism>
<protein>
    <submittedName>
        <fullName evidence="1">Uncharacterized protein</fullName>
    </submittedName>
</protein>
<dbReference type="AlphaFoldDB" id="A0A5C4SYN6"/>
<dbReference type="OrthoDB" id="2765619at2"/>
<sequence length="87" mass="9309">MSSRFPMRGEIGTGESSLIANNGDPVADLLYTSNWLPLGLAVAYAVTEDPKFDGLWERTAGFMADAQLSSTDSVWTAHGLGPMTWSA</sequence>
<comment type="caution">
    <text evidence="1">The sequence shown here is derived from an EMBL/GenBank/DDBJ whole genome shotgun (WGS) entry which is preliminary data.</text>
</comment>
<proteinExistence type="predicted"/>
<evidence type="ECO:0000313" key="1">
    <source>
        <dbReference type="EMBL" id="TNJ61914.1"/>
    </source>
</evidence>
<name>A0A5C4SYN6_9BACL</name>
<keyword evidence="2" id="KW-1185">Reference proteome</keyword>
<reference evidence="1 2" key="1">
    <citation type="submission" date="2019-05" db="EMBL/GenBank/DDBJ databases">
        <title>We sequenced the genome of Paenibacillus hemerocallicola KCTC 33185 for further insight into its adaptation and study the phylogeny of Paenibacillus.</title>
        <authorList>
            <person name="Narsing Rao M.P."/>
        </authorList>
    </citation>
    <scope>NUCLEOTIDE SEQUENCE [LARGE SCALE GENOMIC DNA]</scope>
    <source>
        <strain evidence="1 2">KCTC 33185</strain>
    </source>
</reference>